<dbReference type="EMBL" id="CAGI01000180">
    <property type="protein sequence ID" value="CCF53155.1"/>
    <property type="molecule type" value="Genomic_DNA"/>
</dbReference>
<dbReference type="HOGENOM" id="CLU_101895_0_0_1"/>
<dbReference type="AlphaFoldDB" id="I2G1W2"/>
<feature type="region of interest" description="Disordered" evidence="1">
    <location>
        <begin position="1"/>
        <end position="58"/>
    </location>
</feature>
<sequence length="197" mass="22592">MPSQPNDPHPTNDPSLEDSSDDQAEMILAPVDHQRTAKHDTNSSDNSDTNDSEPNEPLLDLNNINKMNINTLQNFVTQSTLHKQAKTFSYKLPSKHCGFLHEVTQLNDVLKDTPKLTTKNWYTWNPHFWDILGSWSLALKHLDSTTNLADKKYNWKLDAKLCMIIQSNAKLIGQDNVNYLFMQPTNAESWKIHELYA</sequence>
<gene>
    <name evidence="2" type="ORF">UHOR_02987</name>
</gene>
<feature type="compositionally biased region" description="Acidic residues" evidence="1">
    <location>
        <begin position="15"/>
        <end position="24"/>
    </location>
</feature>
<evidence type="ECO:0000313" key="2">
    <source>
        <dbReference type="EMBL" id="CCF53155.1"/>
    </source>
</evidence>
<dbReference type="Proteomes" id="UP000006174">
    <property type="component" value="Unassembled WGS sequence"/>
</dbReference>
<evidence type="ECO:0000313" key="3">
    <source>
        <dbReference type="Proteomes" id="UP000006174"/>
    </source>
</evidence>
<reference evidence="2 3" key="1">
    <citation type="journal article" date="2012" name="Plant Cell">
        <title>Genome comparison of barley and maize smut fungi reveals targeted loss of RNA silencing components and species-specific presence of transposable elements.</title>
        <authorList>
            <person name="Laurie J.D."/>
            <person name="Ali S."/>
            <person name="Linning R."/>
            <person name="Mannhaupt G."/>
            <person name="Wong P."/>
            <person name="Gueldener U."/>
            <person name="Muensterkoetter M."/>
            <person name="Moore R."/>
            <person name="Kahmann R."/>
            <person name="Bakkeren G."/>
            <person name="Schirawski J."/>
        </authorList>
    </citation>
    <scope>NUCLEOTIDE SEQUENCE [LARGE SCALE GENOMIC DNA]</scope>
    <source>
        <strain evidence="3">Uh4875-4</strain>
    </source>
</reference>
<organism evidence="2 3">
    <name type="scientific">Ustilago hordei</name>
    <name type="common">Barley covered smut fungus</name>
    <dbReference type="NCBI Taxonomy" id="120017"/>
    <lineage>
        <taxon>Eukaryota</taxon>
        <taxon>Fungi</taxon>
        <taxon>Dikarya</taxon>
        <taxon>Basidiomycota</taxon>
        <taxon>Ustilaginomycotina</taxon>
        <taxon>Ustilaginomycetes</taxon>
        <taxon>Ustilaginales</taxon>
        <taxon>Ustilaginaceae</taxon>
        <taxon>Ustilago</taxon>
    </lineage>
</organism>
<accession>I2G1W2</accession>
<dbReference type="OrthoDB" id="2557437at2759"/>
<evidence type="ECO:0000256" key="1">
    <source>
        <dbReference type="SAM" id="MobiDB-lite"/>
    </source>
</evidence>
<proteinExistence type="predicted"/>
<protein>
    <submittedName>
        <fullName evidence="2">Uncharacterized protein</fullName>
    </submittedName>
</protein>
<comment type="caution">
    <text evidence="2">The sequence shown here is derived from an EMBL/GenBank/DDBJ whole genome shotgun (WGS) entry which is preliminary data.</text>
</comment>
<keyword evidence="3" id="KW-1185">Reference proteome</keyword>
<feature type="compositionally biased region" description="Basic and acidic residues" evidence="1">
    <location>
        <begin position="32"/>
        <end position="42"/>
    </location>
</feature>
<name>I2G1W2_USTHO</name>